<feature type="non-terminal residue" evidence="1">
    <location>
        <position position="75"/>
    </location>
</feature>
<reference evidence="1" key="1">
    <citation type="submission" date="2021-06" db="EMBL/GenBank/DDBJ databases">
        <authorList>
            <person name="Kallberg Y."/>
            <person name="Tangrot J."/>
            <person name="Rosling A."/>
        </authorList>
    </citation>
    <scope>NUCLEOTIDE SEQUENCE</scope>
    <source>
        <strain evidence="1">FL130A</strain>
    </source>
</reference>
<sequence>MIASVPRVLQSTNVPKDYSESEQCTCTARQSIQLLADISWFVRQTFLRQWDSPRITSYFEREGGEGGGEDRRHVK</sequence>
<comment type="caution">
    <text evidence="1">The sequence shown here is derived from an EMBL/GenBank/DDBJ whole genome shotgun (WGS) entry which is preliminary data.</text>
</comment>
<evidence type="ECO:0000313" key="2">
    <source>
        <dbReference type="Proteomes" id="UP000789508"/>
    </source>
</evidence>
<dbReference type="Proteomes" id="UP000789508">
    <property type="component" value="Unassembled WGS sequence"/>
</dbReference>
<evidence type="ECO:0000313" key="1">
    <source>
        <dbReference type="EMBL" id="CAG8644757.1"/>
    </source>
</evidence>
<proteinExistence type="predicted"/>
<keyword evidence="2" id="KW-1185">Reference proteome</keyword>
<gene>
    <name evidence="1" type="ORF">ALEPTO_LOCUS9823</name>
</gene>
<protein>
    <submittedName>
        <fullName evidence="1">13995_t:CDS:1</fullName>
    </submittedName>
</protein>
<organism evidence="1 2">
    <name type="scientific">Ambispora leptoticha</name>
    <dbReference type="NCBI Taxonomy" id="144679"/>
    <lineage>
        <taxon>Eukaryota</taxon>
        <taxon>Fungi</taxon>
        <taxon>Fungi incertae sedis</taxon>
        <taxon>Mucoromycota</taxon>
        <taxon>Glomeromycotina</taxon>
        <taxon>Glomeromycetes</taxon>
        <taxon>Archaeosporales</taxon>
        <taxon>Ambisporaceae</taxon>
        <taxon>Ambispora</taxon>
    </lineage>
</organism>
<name>A0A9N9H2V7_9GLOM</name>
<dbReference type="EMBL" id="CAJVPS010008681">
    <property type="protein sequence ID" value="CAG8644757.1"/>
    <property type="molecule type" value="Genomic_DNA"/>
</dbReference>
<dbReference type="AlphaFoldDB" id="A0A9N9H2V7"/>
<accession>A0A9N9H2V7</accession>